<reference evidence="1" key="1">
    <citation type="submission" date="2019-11" db="EMBL/GenBank/DDBJ databases">
        <title>Nori genome reveals adaptations in red seaweeds to the harsh intertidal environment.</title>
        <authorList>
            <person name="Wang D."/>
            <person name="Mao Y."/>
        </authorList>
    </citation>
    <scope>NUCLEOTIDE SEQUENCE</scope>
    <source>
        <tissue evidence="1">Gametophyte</tissue>
    </source>
</reference>
<evidence type="ECO:0000313" key="2">
    <source>
        <dbReference type="Proteomes" id="UP000798662"/>
    </source>
</evidence>
<organism evidence="1 2">
    <name type="scientific">Pyropia yezoensis</name>
    <name type="common">Susabi-nori</name>
    <name type="synonym">Porphyra yezoensis</name>
    <dbReference type="NCBI Taxonomy" id="2788"/>
    <lineage>
        <taxon>Eukaryota</taxon>
        <taxon>Rhodophyta</taxon>
        <taxon>Bangiophyceae</taxon>
        <taxon>Bangiales</taxon>
        <taxon>Bangiaceae</taxon>
        <taxon>Pyropia</taxon>
    </lineage>
</organism>
<dbReference type="Proteomes" id="UP000798662">
    <property type="component" value="Chromosome 3"/>
</dbReference>
<proteinExistence type="predicted"/>
<sequence>MTLTASAFLVPPPLGAAVAVGRPAAASRAGVVCKTRPPPAGGRPKRAAGGGRKRRASSGGASGPAPGSGAVEAASAAPMAAAETATGRQAAAPPAAAAAVAAAAAAAEPSLRAVAATPGESVEATLERDLAGFRSRQRRRDGKDDSEDDAPVPASTLERVGKAVSTLLVADFFVVCFFLAWLVVALIPHYASHNEVLLDAWLSIWGVVIQPLLGVLMAGTIVAGTLSYVQSKEEITTM</sequence>
<gene>
    <name evidence="1" type="ORF">I4F81_009524</name>
</gene>
<comment type="caution">
    <text evidence="1">The sequence shown here is derived from an EMBL/GenBank/DDBJ whole genome shotgun (WGS) entry which is preliminary data.</text>
</comment>
<keyword evidence="2" id="KW-1185">Reference proteome</keyword>
<dbReference type="EMBL" id="CM020620">
    <property type="protein sequence ID" value="KAK1867013.1"/>
    <property type="molecule type" value="Genomic_DNA"/>
</dbReference>
<evidence type="ECO:0000313" key="1">
    <source>
        <dbReference type="EMBL" id="KAK1867013.1"/>
    </source>
</evidence>
<accession>A0ACC3CAW8</accession>
<name>A0ACC3CAW8_PYRYE</name>
<protein>
    <submittedName>
        <fullName evidence="1">Uncharacterized protein</fullName>
    </submittedName>
</protein>